<dbReference type="Pfam" id="PF01420">
    <property type="entry name" value="Methylase_S"/>
    <property type="match status" value="1"/>
</dbReference>
<dbReference type="InterPro" id="IPR000055">
    <property type="entry name" value="Restrct_endonuc_typeI_TRD"/>
</dbReference>
<dbReference type="EMBL" id="MN740580">
    <property type="protein sequence ID" value="QHU34727.1"/>
    <property type="molecule type" value="Genomic_DNA"/>
</dbReference>
<dbReference type="InterPro" id="IPR051212">
    <property type="entry name" value="Type-I_RE_S_subunit"/>
</dbReference>
<keyword evidence="4" id="KW-0175">Coiled coil</keyword>
<accession>A0A6C0LVS4</accession>
<evidence type="ECO:0000259" key="5">
    <source>
        <dbReference type="Pfam" id="PF01420"/>
    </source>
</evidence>
<dbReference type="GO" id="GO:0003677">
    <property type="term" value="F:DNA binding"/>
    <property type="evidence" value="ECO:0007669"/>
    <property type="project" value="UniProtKB-KW"/>
</dbReference>
<feature type="domain" description="Type I restriction modification DNA specificity" evidence="5">
    <location>
        <begin position="2"/>
        <end position="153"/>
    </location>
</feature>
<organism evidence="6">
    <name type="scientific">viral metagenome</name>
    <dbReference type="NCBI Taxonomy" id="1070528"/>
    <lineage>
        <taxon>unclassified sequences</taxon>
        <taxon>metagenomes</taxon>
        <taxon>organismal metagenomes</taxon>
    </lineage>
</organism>
<evidence type="ECO:0000313" key="6">
    <source>
        <dbReference type="EMBL" id="QHU34727.1"/>
    </source>
</evidence>
<dbReference type="PANTHER" id="PTHR43140">
    <property type="entry name" value="TYPE-1 RESTRICTION ENZYME ECOKI SPECIFICITY PROTEIN"/>
    <property type="match status" value="1"/>
</dbReference>
<keyword evidence="3" id="KW-0238">DNA-binding</keyword>
<evidence type="ECO:0000256" key="1">
    <source>
        <dbReference type="ARBA" id="ARBA00010923"/>
    </source>
</evidence>
<reference evidence="6" key="1">
    <citation type="journal article" date="2020" name="Nature">
        <title>Giant virus diversity and host interactions through global metagenomics.</title>
        <authorList>
            <person name="Schulz F."/>
            <person name="Roux S."/>
            <person name="Paez-Espino D."/>
            <person name="Jungbluth S."/>
            <person name="Walsh D.A."/>
            <person name="Denef V.J."/>
            <person name="McMahon K.D."/>
            <person name="Konstantinidis K.T."/>
            <person name="Eloe-Fadrosh E.A."/>
            <person name="Kyrpides N.C."/>
            <person name="Woyke T."/>
        </authorList>
    </citation>
    <scope>NUCLEOTIDE SEQUENCE</scope>
    <source>
        <strain evidence="6">GVMAG-S-1017244-22</strain>
    </source>
</reference>
<feature type="coiled-coil region" evidence="4">
    <location>
        <begin position="138"/>
        <end position="165"/>
    </location>
</feature>
<name>A0A6C0LVS4_9ZZZZ</name>
<evidence type="ECO:0000256" key="2">
    <source>
        <dbReference type="ARBA" id="ARBA00022747"/>
    </source>
</evidence>
<comment type="similarity">
    <text evidence="1">Belongs to the type-I restriction system S methylase family.</text>
</comment>
<dbReference type="Gene3D" id="3.90.220.20">
    <property type="entry name" value="DNA methylase specificity domains"/>
    <property type="match status" value="1"/>
</dbReference>
<dbReference type="SUPFAM" id="SSF116734">
    <property type="entry name" value="DNA methylase specificity domain"/>
    <property type="match status" value="1"/>
</dbReference>
<dbReference type="GO" id="GO:0009307">
    <property type="term" value="P:DNA restriction-modification system"/>
    <property type="evidence" value="ECO:0007669"/>
    <property type="project" value="UniProtKB-KW"/>
</dbReference>
<dbReference type="PANTHER" id="PTHR43140:SF1">
    <property type="entry name" value="TYPE I RESTRICTION ENZYME ECOKI SPECIFICITY SUBUNIT"/>
    <property type="match status" value="1"/>
</dbReference>
<dbReference type="AlphaFoldDB" id="A0A6C0LVS4"/>
<keyword evidence="2" id="KW-0680">Restriction system</keyword>
<proteinExistence type="inferred from homology"/>
<evidence type="ECO:0000256" key="3">
    <source>
        <dbReference type="ARBA" id="ARBA00023125"/>
    </source>
</evidence>
<protein>
    <recommendedName>
        <fullName evidence="5">Type I restriction modification DNA specificity domain-containing protein</fullName>
    </recommendedName>
</protein>
<sequence length="186" mass="22033">MTEKTLEDVCNILPRSKRNTKYGSKKGNYPFFKGSSIVDSFVDEPDYEGESLIICDSGEPNINYAYEFSASDNCYILQNKNKSLLNLKFVYYYLYNNLDIMNDLYIGNEIKHISKANIKRIKIPFPSLEKQNEIVEYCENSDMNIKQLEEEIENNKIRMIQYMKDCKKIKDLWVPYKKLQDTYIFK</sequence>
<dbReference type="InterPro" id="IPR044946">
    <property type="entry name" value="Restrct_endonuc_typeI_TRD_sf"/>
</dbReference>
<evidence type="ECO:0000256" key="4">
    <source>
        <dbReference type="SAM" id="Coils"/>
    </source>
</evidence>